<organism evidence="1 2">
    <name type="scientific">Paraburkholderia rhynchosiae</name>
    <dbReference type="NCBI Taxonomy" id="487049"/>
    <lineage>
        <taxon>Bacteria</taxon>
        <taxon>Pseudomonadati</taxon>
        <taxon>Pseudomonadota</taxon>
        <taxon>Betaproteobacteria</taxon>
        <taxon>Burkholderiales</taxon>
        <taxon>Burkholderiaceae</taxon>
        <taxon>Paraburkholderia</taxon>
    </lineage>
</organism>
<proteinExistence type="predicted"/>
<gene>
    <name evidence="1" type="ORF">PQR01_20375</name>
</gene>
<dbReference type="EMBL" id="JAQQDW010000041">
    <property type="protein sequence ID" value="MFM0105774.1"/>
    <property type="molecule type" value="Genomic_DNA"/>
</dbReference>
<protein>
    <submittedName>
        <fullName evidence="1">Helix-turn-helix domain-containing protein</fullName>
    </submittedName>
</protein>
<evidence type="ECO:0000313" key="2">
    <source>
        <dbReference type="Proteomes" id="UP001629235"/>
    </source>
</evidence>
<sequence length="189" mass="21518">MFFDKPNPCRMLSEELWHADQVTTLTVMAAPSGKHETPRGPILSPMETNCDDALRADDDAQKKTDDLARDIIEQIADKWSILVIDALGTRGEMRFSRLREHIGGVSQKMLTKTLRQLERDGLVSRHVHPVIPPRVDYRLTPLGNSLLDKICGIWDWAESHMTEMEAARLQFDRKEERGVTSRSPDRATV</sequence>
<comment type="caution">
    <text evidence="1">The sequence shown here is derived from an EMBL/GenBank/DDBJ whole genome shotgun (WGS) entry which is preliminary data.</text>
</comment>
<dbReference type="Proteomes" id="UP001629235">
    <property type="component" value="Unassembled WGS sequence"/>
</dbReference>
<accession>A0ACC7NFL9</accession>
<reference evidence="1 2" key="1">
    <citation type="journal article" date="2024" name="Chem. Sci.">
        <title>Discovery of megapolipeptins by genome mining of a Burkholderiales bacteria collection.</title>
        <authorList>
            <person name="Paulo B.S."/>
            <person name="Recchia M.J.J."/>
            <person name="Lee S."/>
            <person name="Fergusson C.H."/>
            <person name="Romanowski S.B."/>
            <person name="Hernandez A."/>
            <person name="Krull N."/>
            <person name="Liu D.Y."/>
            <person name="Cavanagh H."/>
            <person name="Bos A."/>
            <person name="Gray C.A."/>
            <person name="Murphy B.T."/>
            <person name="Linington R.G."/>
            <person name="Eustaquio A.S."/>
        </authorList>
    </citation>
    <scope>NUCLEOTIDE SEQUENCE [LARGE SCALE GENOMIC DNA]</scope>
    <source>
        <strain evidence="1 2">RL18-126-BIB-B</strain>
    </source>
</reference>
<evidence type="ECO:0000313" key="1">
    <source>
        <dbReference type="EMBL" id="MFM0105774.1"/>
    </source>
</evidence>
<name>A0ACC7NFL9_9BURK</name>
<keyword evidence="2" id="KW-1185">Reference proteome</keyword>